<dbReference type="InterPro" id="IPR000515">
    <property type="entry name" value="MetI-like"/>
</dbReference>
<dbReference type="InterPro" id="IPR035906">
    <property type="entry name" value="MetI-like_sf"/>
</dbReference>
<feature type="transmembrane region" description="Helical" evidence="7">
    <location>
        <begin position="111"/>
        <end position="129"/>
    </location>
</feature>
<feature type="transmembrane region" description="Helical" evidence="7">
    <location>
        <begin position="263"/>
        <end position="282"/>
    </location>
</feature>
<feature type="transmembrane region" description="Helical" evidence="7">
    <location>
        <begin position="141"/>
        <end position="162"/>
    </location>
</feature>
<evidence type="ECO:0000259" key="8">
    <source>
        <dbReference type="PROSITE" id="PS50928"/>
    </source>
</evidence>
<gene>
    <name evidence="9" type="ORF">GT003_07865</name>
</gene>
<dbReference type="PROSITE" id="PS50928">
    <property type="entry name" value="ABC_TM1"/>
    <property type="match status" value="1"/>
</dbReference>
<keyword evidence="5 7" id="KW-1133">Transmembrane helix</keyword>
<dbReference type="GO" id="GO:0055085">
    <property type="term" value="P:transmembrane transport"/>
    <property type="evidence" value="ECO:0007669"/>
    <property type="project" value="InterPro"/>
</dbReference>
<dbReference type="SUPFAM" id="SSF161098">
    <property type="entry name" value="MetI-like"/>
    <property type="match status" value="1"/>
</dbReference>
<dbReference type="RefSeq" id="WP_161696157.1">
    <property type="nucleotide sequence ID" value="NZ_JAAAMU010000003.1"/>
</dbReference>
<evidence type="ECO:0000256" key="5">
    <source>
        <dbReference type="ARBA" id="ARBA00022989"/>
    </source>
</evidence>
<comment type="caution">
    <text evidence="9">The sequence shown here is derived from an EMBL/GenBank/DDBJ whole genome shotgun (WGS) entry which is preliminary data.</text>
</comment>
<feature type="domain" description="ABC transmembrane type-1" evidence="8">
    <location>
        <begin position="75"/>
        <end position="282"/>
    </location>
</feature>
<evidence type="ECO:0000256" key="3">
    <source>
        <dbReference type="ARBA" id="ARBA00022475"/>
    </source>
</evidence>
<keyword evidence="6 7" id="KW-0472">Membrane</keyword>
<dbReference type="Gene3D" id="1.10.3720.10">
    <property type="entry name" value="MetI-like"/>
    <property type="match status" value="1"/>
</dbReference>
<dbReference type="Proteomes" id="UP000558113">
    <property type="component" value="Unassembled WGS sequence"/>
</dbReference>
<keyword evidence="4 7" id="KW-0812">Transmembrane</keyword>
<dbReference type="OrthoDB" id="9810086at2"/>
<dbReference type="CDD" id="cd06261">
    <property type="entry name" value="TM_PBP2"/>
    <property type="match status" value="1"/>
</dbReference>
<feature type="transmembrane region" description="Helical" evidence="7">
    <location>
        <begin position="183"/>
        <end position="205"/>
    </location>
</feature>
<keyword evidence="3" id="KW-1003">Cell membrane</keyword>
<comment type="similarity">
    <text evidence="7">Belongs to the binding-protein-dependent transport system permease family.</text>
</comment>
<feature type="transmembrane region" description="Helical" evidence="7">
    <location>
        <begin position="12"/>
        <end position="32"/>
    </location>
</feature>
<dbReference type="PANTHER" id="PTHR43744">
    <property type="entry name" value="ABC TRANSPORTER PERMEASE PROTEIN MG189-RELATED-RELATED"/>
    <property type="match status" value="1"/>
</dbReference>
<evidence type="ECO:0000256" key="2">
    <source>
        <dbReference type="ARBA" id="ARBA00022448"/>
    </source>
</evidence>
<dbReference type="EMBL" id="JAAAMU010000003">
    <property type="protein sequence ID" value="NBC68900.1"/>
    <property type="molecule type" value="Genomic_DNA"/>
</dbReference>
<comment type="subcellular location">
    <subcellularLocation>
        <location evidence="1 7">Cell membrane</location>
        <topology evidence="1 7">Multi-pass membrane protein</topology>
    </subcellularLocation>
</comment>
<evidence type="ECO:0000313" key="9">
    <source>
        <dbReference type="EMBL" id="NBC68900.1"/>
    </source>
</evidence>
<dbReference type="PANTHER" id="PTHR43744:SF9">
    <property type="entry name" value="POLYGALACTURONAN_RHAMNOGALACTURONAN TRANSPORT SYSTEM PERMEASE PROTEIN YTCP"/>
    <property type="match status" value="1"/>
</dbReference>
<proteinExistence type="inferred from homology"/>
<evidence type="ECO:0000256" key="1">
    <source>
        <dbReference type="ARBA" id="ARBA00004651"/>
    </source>
</evidence>
<evidence type="ECO:0000256" key="4">
    <source>
        <dbReference type="ARBA" id="ARBA00022692"/>
    </source>
</evidence>
<evidence type="ECO:0000256" key="6">
    <source>
        <dbReference type="ARBA" id="ARBA00023136"/>
    </source>
</evidence>
<sequence>MTASKSYSDRIYLTCVYVFLTFVFAITFYPFWNILVLSLNSADDSVRGGIYLWPRAINFDSYKQILQDAEILNGLKVTVLRTLIGTPLALAVISLLAFALSKRDLVYGRTITLFFIFTMYFGGGLIPYYMILKNVHLIDSFMVYIFPNLMNVFFVIIVRTFMQELPLEVEESAKMDGANDVQIYWRIILPICVPVLVTIGLFSAINHWNSWFDSYVFTYKPNLKTLQAVLVKILNQYQTESFTSSANQMADSAKRNAVSSDTIRMAATMVATLPIIMVYPFLQRYFVKGMTLGAVKS</sequence>
<accession>A0A7X4YM47</accession>
<protein>
    <submittedName>
        <fullName evidence="9">ABC transporter permease subunit</fullName>
    </submittedName>
</protein>
<keyword evidence="2 7" id="KW-0813">Transport</keyword>
<feature type="transmembrane region" description="Helical" evidence="7">
    <location>
        <begin position="79"/>
        <end position="99"/>
    </location>
</feature>
<dbReference type="Pfam" id="PF00528">
    <property type="entry name" value="BPD_transp_1"/>
    <property type="match status" value="1"/>
</dbReference>
<dbReference type="AlphaFoldDB" id="A0A7X4YM47"/>
<dbReference type="GO" id="GO:0005886">
    <property type="term" value="C:plasma membrane"/>
    <property type="evidence" value="ECO:0007669"/>
    <property type="project" value="UniProtKB-SubCell"/>
</dbReference>
<name>A0A7X4YM47_9BACL</name>
<evidence type="ECO:0000313" key="10">
    <source>
        <dbReference type="Proteomes" id="UP000558113"/>
    </source>
</evidence>
<evidence type="ECO:0000256" key="7">
    <source>
        <dbReference type="RuleBase" id="RU363032"/>
    </source>
</evidence>
<reference evidence="9 10" key="1">
    <citation type="submission" date="2020-01" db="EMBL/GenBank/DDBJ databases">
        <title>Paenibacillus soybeanensis sp. nov. isolated from the nodules of soybean (Glycine max(L.) Merr).</title>
        <authorList>
            <person name="Wang H."/>
        </authorList>
    </citation>
    <scope>NUCLEOTIDE SEQUENCE [LARGE SCALE GENOMIC DNA]</scope>
    <source>
        <strain evidence="9 10">DSM 23054</strain>
    </source>
</reference>
<keyword evidence="10" id="KW-1185">Reference proteome</keyword>
<organism evidence="9 10">
    <name type="scientific">Paenibacillus sacheonensis</name>
    <dbReference type="NCBI Taxonomy" id="742054"/>
    <lineage>
        <taxon>Bacteria</taxon>
        <taxon>Bacillati</taxon>
        <taxon>Bacillota</taxon>
        <taxon>Bacilli</taxon>
        <taxon>Bacillales</taxon>
        <taxon>Paenibacillaceae</taxon>
        <taxon>Paenibacillus</taxon>
    </lineage>
</organism>